<feature type="transmembrane region" description="Helical" evidence="1">
    <location>
        <begin position="287"/>
        <end position="304"/>
    </location>
</feature>
<feature type="transmembrane region" description="Helical" evidence="1">
    <location>
        <begin position="128"/>
        <end position="149"/>
    </location>
</feature>
<dbReference type="NCBIfam" id="NF038403">
    <property type="entry name" value="perm_prefix_1"/>
    <property type="match status" value="1"/>
</dbReference>
<feature type="transmembrane region" description="Helical" evidence="1">
    <location>
        <begin position="97"/>
        <end position="116"/>
    </location>
</feature>
<dbReference type="AlphaFoldDB" id="A0A4R7ZV07"/>
<dbReference type="EMBL" id="SODD01000011">
    <property type="protein sequence ID" value="TDW20638.1"/>
    <property type="molecule type" value="Genomic_DNA"/>
</dbReference>
<keyword evidence="3" id="KW-1185">Reference proteome</keyword>
<dbReference type="Proteomes" id="UP000294743">
    <property type="component" value="Unassembled WGS sequence"/>
</dbReference>
<evidence type="ECO:0000256" key="1">
    <source>
        <dbReference type="SAM" id="Phobius"/>
    </source>
</evidence>
<feature type="transmembrane region" description="Helical" evidence="1">
    <location>
        <begin position="183"/>
        <end position="204"/>
    </location>
</feature>
<protein>
    <submittedName>
        <fullName evidence="2">Uncharacterized protein</fullName>
    </submittedName>
</protein>
<keyword evidence="1" id="KW-1133">Transmembrane helix</keyword>
<keyword evidence="1" id="KW-0812">Transmembrane</keyword>
<organism evidence="2 3">
    <name type="scientific">Breznakia blatticola</name>
    <dbReference type="NCBI Taxonomy" id="1754012"/>
    <lineage>
        <taxon>Bacteria</taxon>
        <taxon>Bacillati</taxon>
        <taxon>Bacillota</taxon>
        <taxon>Erysipelotrichia</taxon>
        <taxon>Erysipelotrichales</taxon>
        <taxon>Erysipelotrichaceae</taxon>
        <taxon>Breznakia</taxon>
    </lineage>
</organism>
<evidence type="ECO:0000313" key="2">
    <source>
        <dbReference type="EMBL" id="TDW20638.1"/>
    </source>
</evidence>
<keyword evidence="1" id="KW-0472">Membrane</keyword>
<dbReference type="InterPro" id="IPR047928">
    <property type="entry name" value="Perm_prefix_1"/>
</dbReference>
<dbReference type="RefSeq" id="WP_134169028.1">
    <property type="nucleotide sequence ID" value="NZ_SODD01000011.1"/>
</dbReference>
<accession>A0A4R7ZV07</accession>
<dbReference type="OrthoDB" id="9815852at2"/>
<feature type="transmembrane region" description="Helical" evidence="1">
    <location>
        <begin position="262"/>
        <end position="281"/>
    </location>
</feature>
<comment type="caution">
    <text evidence="2">The sequence shown here is derived from an EMBL/GenBank/DDBJ whole genome shotgun (WGS) entry which is preliminary data.</text>
</comment>
<feature type="transmembrane region" description="Helical" evidence="1">
    <location>
        <begin position="211"/>
        <end position="232"/>
    </location>
</feature>
<evidence type="ECO:0000313" key="3">
    <source>
        <dbReference type="Proteomes" id="UP000294743"/>
    </source>
</evidence>
<proteinExistence type="predicted"/>
<reference evidence="2 3" key="1">
    <citation type="submission" date="2019-03" db="EMBL/GenBank/DDBJ databases">
        <title>Genomic Encyclopedia of Type Strains, Phase IV (KMG-IV): sequencing the most valuable type-strain genomes for metagenomic binning, comparative biology and taxonomic classification.</title>
        <authorList>
            <person name="Goeker M."/>
        </authorList>
    </citation>
    <scope>NUCLEOTIDE SEQUENCE [LARGE SCALE GENOMIC DNA]</scope>
    <source>
        <strain evidence="2 3">DSM 28867</strain>
    </source>
</reference>
<sequence>METIRAYLEQMFKDLPKTKEVAEMKMNLQDHMEDAYHEYREAGMSETDAIKEVLQQFGDMDELLRELNIEKESISVDARYVSSEDAHTYIRKYKKQTTLVCIGLVCIFAGLSLGYVSSELYSFDFADALSGVFFFFPIACAVGLFIYAGMSMDGYKYMKEMIELDYQTKTEIIQAYEKSKSTFVVEIIIGVICFISAVAGYTVIEYVFKDVIANVTFFALIAVGVVLCVHAGTTKTMYRTLLNDNYEELQKEKQAAKASDKVASVAWILATAIYVTLGMVYGWWATAWVVYLFALAVIVLAEVIHK</sequence>
<name>A0A4R7ZV07_9FIRM</name>
<gene>
    <name evidence="2" type="ORF">EDD63_11151</name>
</gene>